<keyword evidence="2" id="KW-0012">Acyltransferase</keyword>
<dbReference type="PROSITE" id="PS51186">
    <property type="entry name" value="GNAT"/>
    <property type="match status" value="1"/>
</dbReference>
<organism evidence="4 5">
    <name type="scientific">Hymenobacter psychrophilus</name>
    <dbReference type="NCBI Taxonomy" id="651662"/>
    <lineage>
        <taxon>Bacteria</taxon>
        <taxon>Pseudomonadati</taxon>
        <taxon>Bacteroidota</taxon>
        <taxon>Cytophagia</taxon>
        <taxon>Cytophagales</taxon>
        <taxon>Hymenobacteraceae</taxon>
        <taxon>Hymenobacter</taxon>
    </lineage>
</organism>
<dbReference type="Proteomes" id="UP000199249">
    <property type="component" value="Unassembled WGS sequence"/>
</dbReference>
<dbReference type="InterPro" id="IPR050832">
    <property type="entry name" value="Bact_Acetyltransf"/>
</dbReference>
<keyword evidence="1 4" id="KW-0808">Transferase</keyword>
<dbReference type="OrthoDB" id="9803233at2"/>
<name>A0A1H3LQQ5_9BACT</name>
<dbReference type="Pfam" id="PF00583">
    <property type="entry name" value="Acetyltransf_1"/>
    <property type="match status" value="1"/>
</dbReference>
<dbReference type="PANTHER" id="PTHR43877">
    <property type="entry name" value="AMINOALKYLPHOSPHONATE N-ACETYLTRANSFERASE-RELATED-RELATED"/>
    <property type="match status" value="1"/>
</dbReference>
<accession>A0A1H3LQQ5</accession>
<protein>
    <submittedName>
        <fullName evidence="4">Acetyltransferase (GNAT) family protein</fullName>
    </submittedName>
</protein>
<dbReference type="PANTHER" id="PTHR43877:SF2">
    <property type="entry name" value="AMINOALKYLPHOSPHONATE N-ACETYLTRANSFERASE-RELATED"/>
    <property type="match status" value="1"/>
</dbReference>
<dbReference type="EMBL" id="FNOV01000011">
    <property type="protein sequence ID" value="SDY66650.1"/>
    <property type="molecule type" value="Genomic_DNA"/>
</dbReference>
<dbReference type="Gene3D" id="3.40.630.30">
    <property type="match status" value="1"/>
</dbReference>
<evidence type="ECO:0000313" key="4">
    <source>
        <dbReference type="EMBL" id="SDY66650.1"/>
    </source>
</evidence>
<evidence type="ECO:0000259" key="3">
    <source>
        <dbReference type="PROSITE" id="PS51186"/>
    </source>
</evidence>
<evidence type="ECO:0000256" key="1">
    <source>
        <dbReference type="ARBA" id="ARBA00022679"/>
    </source>
</evidence>
<dbReference type="CDD" id="cd04301">
    <property type="entry name" value="NAT_SF"/>
    <property type="match status" value="1"/>
</dbReference>
<evidence type="ECO:0000256" key="2">
    <source>
        <dbReference type="ARBA" id="ARBA00023315"/>
    </source>
</evidence>
<dbReference type="STRING" id="651662.SAMN04488069_11187"/>
<dbReference type="AlphaFoldDB" id="A0A1H3LQQ5"/>
<feature type="domain" description="N-acetyltransferase" evidence="3">
    <location>
        <begin position="1"/>
        <end position="152"/>
    </location>
</feature>
<dbReference type="SUPFAM" id="SSF55729">
    <property type="entry name" value="Acyl-CoA N-acyltransferases (Nat)"/>
    <property type="match status" value="1"/>
</dbReference>
<dbReference type="InterPro" id="IPR016181">
    <property type="entry name" value="Acyl_CoA_acyltransferase"/>
</dbReference>
<evidence type="ECO:0000313" key="5">
    <source>
        <dbReference type="Proteomes" id="UP000199249"/>
    </source>
</evidence>
<dbReference type="InterPro" id="IPR000182">
    <property type="entry name" value="GNAT_dom"/>
</dbReference>
<keyword evidence="5" id="KW-1185">Reference proteome</keyword>
<reference evidence="5" key="1">
    <citation type="submission" date="2016-10" db="EMBL/GenBank/DDBJ databases">
        <authorList>
            <person name="Varghese N."/>
            <person name="Submissions S."/>
        </authorList>
    </citation>
    <scope>NUCLEOTIDE SEQUENCE [LARGE SCALE GENOMIC DNA]</scope>
    <source>
        <strain evidence="5">CGMCC 1.8975</strain>
    </source>
</reference>
<proteinExistence type="predicted"/>
<gene>
    <name evidence="4" type="ORF">SAMN04488069_11187</name>
</gene>
<dbReference type="RefSeq" id="WP_092742014.1">
    <property type="nucleotide sequence ID" value="NZ_FNOV01000011.1"/>
</dbReference>
<dbReference type="GO" id="GO:0016747">
    <property type="term" value="F:acyltransferase activity, transferring groups other than amino-acyl groups"/>
    <property type="evidence" value="ECO:0007669"/>
    <property type="project" value="InterPro"/>
</dbReference>
<sequence>MLRLLRTDSDNPDFLRLVRLLDADLALRDGAEHLIYAQLNQAAMPQLRHAVVAYQHDEPVGCGAFKEFAPDLVEIKRVFVEPAFRGLGAARAVLAELEQWAAELGYAGYVLETGQQQPEAIRLYESSGYRRIPNFGPYVGMANSVCMRKNAGDVV</sequence>